<evidence type="ECO:0000256" key="2">
    <source>
        <dbReference type="SAM" id="SignalP"/>
    </source>
</evidence>
<evidence type="ECO:0008006" key="6">
    <source>
        <dbReference type="Google" id="ProtNLM"/>
    </source>
</evidence>
<evidence type="ECO:0000256" key="1">
    <source>
        <dbReference type="SAM" id="MobiDB-lite"/>
    </source>
</evidence>
<name>A0A4S8KWD0_DENBC</name>
<organism evidence="3 5">
    <name type="scientific">Dendrothele bispora (strain CBS 962.96)</name>
    <dbReference type="NCBI Taxonomy" id="1314807"/>
    <lineage>
        <taxon>Eukaryota</taxon>
        <taxon>Fungi</taxon>
        <taxon>Dikarya</taxon>
        <taxon>Basidiomycota</taxon>
        <taxon>Agaricomycotina</taxon>
        <taxon>Agaricomycetes</taxon>
        <taxon>Agaricomycetidae</taxon>
        <taxon>Agaricales</taxon>
        <taxon>Agaricales incertae sedis</taxon>
        <taxon>Dendrothele</taxon>
    </lineage>
</organism>
<evidence type="ECO:0000313" key="4">
    <source>
        <dbReference type="EMBL" id="THU82546.1"/>
    </source>
</evidence>
<dbReference type="EMBL" id="ML179724">
    <property type="protein sequence ID" value="THU82546.1"/>
    <property type="molecule type" value="Genomic_DNA"/>
</dbReference>
<dbReference type="AlphaFoldDB" id="A0A4S8KWD0"/>
<reference evidence="3 5" key="1">
    <citation type="journal article" date="2019" name="Nat. Ecol. Evol.">
        <title>Megaphylogeny resolves global patterns of mushroom evolution.</title>
        <authorList>
            <person name="Varga T."/>
            <person name="Krizsan K."/>
            <person name="Foldi C."/>
            <person name="Dima B."/>
            <person name="Sanchez-Garcia M."/>
            <person name="Sanchez-Ramirez S."/>
            <person name="Szollosi G.J."/>
            <person name="Szarkandi J.G."/>
            <person name="Papp V."/>
            <person name="Albert L."/>
            <person name="Andreopoulos W."/>
            <person name="Angelini C."/>
            <person name="Antonin V."/>
            <person name="Barry K.W."/>
            <person name="Bougher N.L."/>
            <person name="Buchanan P."/>
            <person name="Buyck B."/>
            <person name="Bense V."/>
            <person name="Catcheside P."/>
            <person name="Chovatia M."/>
            <person name="Cooper J."/>
            <person name="Damon W."/>
            <person name="Desjardin D."/>
            <person name="Finy P."/>
            <person name="Geml J."/>
            <person name="Haridas S."/>
            <person name="Hughes K."/>
            <person name="Justo A."/>
            <person name="Karasinski D."/>
            <person name="Kautmanova I."/>
            <person name="Kiss B."/>
            <person name="Kocsube S."/>
            <person name="Kotiranta H."/>
            <person name="LaButti K.M."/>
            <person name="Lechner B.E."/>
            <person name="Liimatainen K."/>
            <person name="Lipzen A."/>
            <person name="Lukacs Z."/>
            <person name="Mihaltcheva S."/>
            <person name="Morgado L.N."/>
            <person name="Niskanen T."/>
            <person name="Noordeloos M.E."/>
            <person name="Ohm R.A."/>
            <person name="Ortiz-Santana B."/>
            <person name="Ovrebo C."/>
            <person name="Racz N."/>
            <person name="Riley R."/>
            <person name="Savchenko A."/>
            <person name="Shiryaev A."/>
            <person name="Soop K."/>
            <person name="Spirin V."/>
            <person name="Szebenyi C."/>
            <person name="Tomsovsky M."/>
            <person name="Tulloss R.E."/>
            <person name="Uehling J."/>
            <person name="Grigoriev I.V."/>
            <person name="Vagvolgyi C."/>
            <person name="Papp T."/>
            <person name="Martin F.M."/>
            <person name="Miettinen O."/>
            <person name="Hibbett D.S."/>
            <person name="Nagy L.G."/>
        </authorList>
    </citation>
    <scope>NUCLEOTIDE SEQUENCE [LARGE SCALE GENOMIC DNA]</scope>
    <source>
        <strain evidence="3 5">CBS 962.96</strain>
    </source>
</reference>
<evidence type="ECO:0000313" key="5">
    <source>
        <dbReference type="Proteomes" id="UP000297245"/>
    </source>
</evidence>
<feature type="chain" id="PRO_5040598032" description="Hydrophobin" evidence="2">
    <location>
        <begin position="23"/>
        <end position="153"/>
    </location>
</feature>
<evidence type="ECO:0000313" key="3">
    <source>
        <dbReference type="EMBL" id="THU80256.1"/>
    </source>
</evidence>
<keyword evidence="5" id="KW-1185">Reference proteome</keyword>
<protein>
    <recommendedName>
        <fullName evidence="6">Hydrophobin</fullName>
    </recommendedName>
</protein>
<feature type="signal peptide" evidence="2">
    <location>
        <begin position="1"/>
        <end position="22"/>
    </location>
</feature>
<feature type="region of interest" description="Disordered" evidence="1">
    <location>
        <begin position="28"/>
        <end position="56"/>
    </location>
</feature>
<gene>
    <name evidence="4" type="ORF">K435DRAFT_808213</name>
    <name evidence="3" type="ORF">K435DRAFT_810016</name>
</gene>
<dbReference type="Proteomes" id="UP000297245">
    <property type="component" value="Unassembled WGS sequence"/>
</dbReference>
<sequence>MLLSRISSLPLLMMIYATGVLGYQLKPRQLDSGPDTGSSSGSSSDSNDSGDGGDLTIPNKCESTCADWQGRPDNSTQACSGADECCTNSMGKSLTSCLDCIVTNGGGSKADAQDYYDNVQKATINAALGSRSQCHAGAVMVFAAAATVPWMLA</sequence>
<accession>A0A4S8KWD0</accession>
<feature type="compositionally biased region" description="Low complexity" evidence="1">
    <location>
        <begin position="31"/>
        <end position="49"/>
    </location>
</feature>
<keyword evidence="2" id="KW-0732">Signal</keyword>
<proteinExistence type="predicted"/>
<dbReference type="EMBL" id="ML179923">
    <property type="protein sequence ID" value="THU80256.1"/>
    <property type="molecule type" value="Genomic_DNA"/>
</dbReference>
<dbReference type="OrthoDB" id="3112857at2759"/>